<evidence type="ECO:0000256" key="6">
    <source>
        <dbReference type="RuleBase" id="RU004355"/>
    </source>
</evidence>
<evidence type="ECO:0000256" key="7">
    <source>
        <dbReference type="SAM" id="MobiDB-lite"/>
    </source>
</evidence>
<evidence type="ECO:0000256" key="1">
    <source>
        <dbReference type="ARBA" id="ARBA00022490"/>
    </source>
</evidence>
<comment type="catalytic activity">
    <reaction evidence="5 6">
        <text>Exonucleolytic cleavage in either 5'- to 3'- or 3'- to 5'-direction to yield nucleoside 5'-phosphates.</text>
        <dbReference type="EC" id="3.1.11.6"/>
    </reaction>
</comment>
<keyword evidence="2 5" id="KW-0540">Nuclease</keyword>
<feature type="domain" description="OB-fold nucleic acid binding" evidence="9">
    <location>
        <begin position="15"/>
        <end position="108"/>
    </location>
</feature>
<organism evidence="10 11">
    <name type="scientific">Aquamicrobium soli</name>
    <dbReference type="NCBI Taxonomy" id="1811518"/>
    <lineage>
        <taxon>Bacteria</taxon>
        <taxon>Pseudomonadati</taxon>
        <taxon>Pseudomonadota</taxon>
        <taxon>Alphaproteobacteria</taxon>
        <taxon>Hyphomicrobiales</taxon>
        <taxon>Phyllobacteriaceae</taxon>
        <taxon>Aquamicrobium</taxon>
    </lineage>
</organism>
<dbReference type="RefSeq" id="WP_378220005.1">
    <property type="nucleotide sequence ID" value="NZ_JBHRTK010000010.1"/>
</dbReference>
<evidence type="ECO:0000256" key="2">
    <source>
        <dbReference type="ARBA" id="ARBA00022722"/>
    </source>
</evidence>
<sequence>MSEPAPESRTNATEYTVSEISGALKRTVEDTFGHVRVRGEISGYRGPHSSGHAYFALKDDRARLEAVVWKGTMSRLKFRPEEGMEVIATGKLTTYPGSSKYQIVIDNLEPAGAGALMALLEERKRRLQAEGLFDPSRKQLLPYMPRVIGVVTSPTGAVIRDILHRIKDRFPLHVIVWPVRVQGETSGAEVTAAVQGFNRLAEDGAIPTPDLLIVARGGGSLEDLWGFNDEALARAVAASNIPVISAVGHETDWTLVDLAADVRAPTPTGAAEIAVPVKADLEATLAGLTARLRSCISRGMDRKRQSVRAAARALPSPDQLLALPRRRFDDAVSWLERALVTGVERRRARLGATRLSPATLSRRIREWRVLADRDVMRAQVALRALAREKRNLFNRTADQLPKCADAARAAKRQRLETSAARLSLRPLLHLSEAARARLDTATRRHDLAVLSRLERLRGRLDQAQRLLSTLKLSEQAILDRGYALVLDASGTLIRRAAGVRPGEALELRFADGSAAAIATGGVARPAKPAAAKPAAKPGDPGRQGSLF</sequence>
<dbReference type="NCBIfam" id="TIGR00237">
    <property type="entry name" value="xseA"/>
    <property type="match status" value="1"/>
</dbReference>
<evidence type="ECO:0000256" key="5">
    <source>
        <dbReference type="HAMAP-Rule" id="MF_00378"/>
    </source>
</evidence>
<dbReference type="EC" id="3.1.11.6" evidence="5"/>
<dbReference type="InterPro" id="IPR020579">
    <property type="entry name" value="Exonuc_VII_lsu_C"/>
</dbReference>
<evidence type="ECO:0000259" key="9">
    <source>
        <dbReference type="Pfam" id="PF13742"/>
    </source>
</evidence>
<keyword evidence="4 5" id="KW-0269">Exonuclease</keyword>
<comment type="caution">
    <text evidence="10">The sequence shown here is derived from an EMBL/GenBank/DDBJ whole genome shotgun (WGS) entry which is preliminary data.</text>
</comment>
<dbReference type="PANTHER" id="PTHR30008:SF0">
    <property type="entry name" value="EXODEOXYRIBONUCLEASE 7 LARGE SUBUNIT"/>
    <property type="match status" value="1"/>
</dbReference>
<dbReference type="Pfam" id="PF02601">
    <property type="entry name" value="Exonuc_VII_L"/>
    <property type="match status" value="1"/>
</dbReference>
<dbReference type="PANTHER" id="PTHR30008">
    <property type="entry name" value="EXODEOXYRIBONUCLEASE 7 LARGE SUBUNIT"/>
    <property type="match status" value="1"/>
</dbReference>
<dbReference type="GO" id="GO:0008855">
    <property type="term" value="F:exodeoxyribonuclease VII activity"/>
    <property type="evidence" value="ECO:0007669"/>
    <property type="project" value="UniProtKB-EC"/>
</dbReference>
<dbReference type="Pfam" id="PF13742">
    <property type="entry name" value="tRNA_anti_2"/>
    <property type="match status" value="1"/>
</dbReference>
<feature type="domain" description="Exonuclease VII large subunit C-terminal" evidence="8">
    <location>
        <begin position="132"/>
        <end position="400"/>
    </location>
</feature>
<comment type="subunit">
    <text evidence="5">Heterooligomer composed of large and small subunits.</text>
</comment>
<evidence type="ECO:0000256" key="3">
    <source>
        <dbReference type="ARBA" id="ARBA00022801"/>
    </source>
</evidence>
<comment type="subcellular location">
    <subcellularLocation>
        <location evidence="5 6">Cytoplasm</location>
    </subcellularLocation>
</comment>
<evidence type="ECO:0000313" key="10">
    <source>
        <dbReference type="EMBL" id="MFC3206189.1"/>
    </source>
</evidence>
<proteinExistence type="inferred from homology"/>
<name>A0ABV7KAM0_9HYPH</name>
<comment type="similarity">
    <text evidence="5 6">Belongs to the XseA family.</text>
</comment>
<dbReference type="InterPro" id="IPR003753">
    <property type="entry name" value="Exonuc_VII_L"/>
</dbReference>
<dbReference type="EMBL" id="JBHRTK010000010">
    <property type="protein sequence ID" value="MFC3206189.1"/>
    <property type="molecule type" value="Genomic_DNA"/>
</dbReference>
<keyword evidence="3 5" id="KW-0378">Hydrolase</keyword>
<dbReference type="Proteomes" id="UP001595583">
    <property type="component" value="Unassembled WGS sequence"/>
</dbReference>
<feature type="compositionally biased region" description="Low complexity" evidence="7">
    <location>
        <begin position="525"/>
        <end position="537"/>
    </location>
</feature>
<dbReference type="HAMAP" id="MF_00378">
    <property type="entry name" value="Exonuc_7_L"/>
    <property type="match status" value="1"/>
</dbReference>
<reference evidence="11" key="1">
    <citation type="journal article" date="2019" name="Int. J. Syst. Evol. Microbiol.">
        <title>The Global Catalogue of Microorganisms (GCM) 10K type strain sequencing project: providing services to taxonomists for standard genome sequencing and annotation.</title>
        <authorList>
            <consortium name="The Broad Institute Genomics Platform"/>
            <consortium name="The Broad Institute Genome Sequencing Center for Infectious Disease"/>
            <person name="Wu L."/>
            <person name="Ma J."/>
        </authorList>
    </citation>
    <scope>NUCLEOTIDE SEQUENCE [LARGE SCALE GENOMIC DNA]</scope>
    <source>
        <strain evidence="11">KCTC 52165</strain>
    </source>
</reference>
<dbReference type="CDD" id="cd04489">
    <property type="entry name" value="ExoVII_LU_OBF"/>
    <property type="match status" value="1"/>
</dbReference>
<keyword evidence="1 5" id="KW-0963">Cytoplasm</keyword>
<evidence type="ECO:0000313" key="11">
    <source>
        <dbReference type="Proteomes" id="UP001595583"/>
    </source>
</evidence>
<accession>A0ABV7KAM0</accession>
<evidence type="ECO:0000259" key="8">
    <source>
        <dbReference type="Pfam" id="PF02601"/>
    </source>
</evidence>
<evidence type="ECO:0000256" key="4">
    <source>
        <dbReference type="ARBA" id="ARBA00022839"/>
    </source>
</evidence>
<feature type="region of interest" description="Disordered" evidence="7">
    <location>
        <begin position="522"/>
        <end position="547"/>
    </location>
</feature>
<protein>
    <recommendedName>
        <fullName evidence="5">Exodeoxyribonuclease 7 large subunit</fullName>
        <ecNumber evidence="5">3.1.11.6</ecNumber>
    </recommendedName>
    <alternativeName>
        <fullName evidence="5">Exodeoxyribonuclease VII large subunit</fullName>
        <shortName evidence="5">Exonuclease VII large subunit</shortName>
    </alternativeName>
</protein>
<comment type="function">
    <text evidence="5">Bidirectionally degrades single-stranded DNA into large acid-insoluble oligonucleotides, which are then degraded further into small acid-soluble oligonucleotides.</text>
</comment>
<dbReference type="InterPro" id="IPR025824">
    <property type="entry name" value="OB-fold_nuc-bd_dom"/>
</dbReference>
<gene>
    <name evidence="5 10" type="primary">xseA</name>
    <name evidence="10" type="ORF">ACFOHJ_08205</name>
</gene>
<keyword evidence="11" id="KW-1185">Reference proteome</keyword>